<evidence type="ECO:0000256" key="2">
    <source>
        <dbReference type="ARBA" id="ARBA00022741"/>
    </source>
</evidence>
<keyword evidence="1" id="KW-0808">Transferase</keyword>
<dbReference type="Pfam" id="PF00069">
    <property type="entry name" value="Pkinase"/>
    <property type="match status" value="1"/>
</dbReference>
<dbReference type="Gene3D" id="1.10.510.10">
    <property type="entry name" value="Transferase(Phosphotransferase) domain 1"/>
    <property type="match status" value="1"/>
</dbReference>
<comment type="caution">
    <text evidence="6">The sequence shown here is derived from an EMBL/GenBank/DDBJ whole genome shotgun (WGS) entry which is preliminary data.</text>
</comment>
<protein>
    <recommendedName>
        <fullName evidence="5">Protein kinase domain-containing protein</fullName>
    </recommendedName>
</protein>
<dbReference type="SUPFAM" id="SSF56112">
    <property type="entry name" value="Protein kinase-like (PK-like)"/>
    <property type="match status" value="1"/>
</dbReference>
<feature type="domain" description="Protein kinase" evidence="5">
    <location>
        <begin position="307"/>
        <end position="562"/>
    </location>
</feature>
<gene>
    <name evidence="6" type="ORF">ENUP19_0305G0099</name>
</gene>
<dbReference type="Gene3D" id="3.30.200.20">
    <property type="entry name" value="Phosphorylase Kinase, domain 1"/>
    <property type="match status" value="1"/>
</dbReference>
<dbReference type="EMBL" id="BAAFRS010000305">
    <property type="protein sequence ID" value="GAB1226850.1"/>
    <property type="molecule type" value="Genomic_DNA"/>
</dbReference>
<evidence type="ECO:0000313" key="7">
    <source>
        <dbReference type="Proteomes" id="UP001628156"/>
    </source>
</evidence>
<dbReference type="InterPro" id="IPR011009">
    <property type="entry name" value="Kinase-like_dom_sf"/>
</dbReference>
<evidence type="ECO:0000256" key="4">
    <source>
        <dbReference type="ARBA" id="ARBA00022840"/>
    </source>
</evidence>
<name>A0ABQ0DVH3_9EUKA</name>
<keyword evidence="4" id="KW-0067">ATP-binding</keyword>
<dbReference type="PANTHER" id="PTHR24348">
    <property type="entry name" value="SERINE/THREONINE-PROTEIN KINASE UNC-51-RELATED"/>
    <property type="match status" value="1"/>
</dbReference>
<evidence type="ECO:0000259" key="5">
    <source>
        <dbReference type="PROSITE" id="PS50011"/>
    </source>
</evidence>
<accession>A0ABQ0DVH3</accession>
<sequence>MHQNSSFNDRLIIIHTKTTKIQKIAFQSKQIQFPSFSIIKSEIKNSITSFLYEIPLDGFGDKQRRVIKIFRELIELKEFHRILFSKFPLLSKTLQMFQEMFVCIQNNNTYTITDSFTTKNLVLLLICDGYDCEEFFTLFNKPINYDLTQYFGSDLARLTQEYFSFQLEPHLPFFFKYPILFEPHSFVLEKDLSSPIKQVLFSPLSFVLPLLKDASVFRQYIPSNFQYNYSKITESIIGYSFGELLVKLKSNHPRRTNQTLNTLLDKLAQQLKNIKKPIVCYLHNKFFMECYNYKDIIPIDLSKLGIYPEMEIKGSGSVGIVYRSKCGKYAIKRCDSQRLASTLREVRVLRMIDHLNVLKFIAYSPNTIVTEWCYYGTLDNFIKQKNFSHHLLPLSYFFHLVSQFNDGMNYLLKDVQIVHRDIKYQNILITVDPNSSEPEPMNLLLKIADFNTSREISDVMKTKWGTEGMMAPEIKNGSFYTSKAEIVPIGLFLHFLLSGVSHPKPKLKLGSETIYDVSFCEVTRRINPYLYDALYELISMMVVSRLDKRIDWEEYLLRYSVIYNNFTKENMKGK</sequence>
<dbReference type="InterPro" id="IPR000719">
    <property type="entry name" value="Prot_kinase_dom"/>
</dbReference>
<evidence type="ECO:0000256" key="1">
    <source>
        <dbReference type="ARBA" id="ARBA00022679"/>
    </source>
</evidence>
<keyword evidence="7" id="KW-1185">Reference proteome</keyword>
<keyword evidence="3" id="KW-0418">Kinase</keyword>
<keyword evidence="2" id="KW-0547">Nucleotide-binding</keyword>
<dbReference type="InterPro" id="IPR045269">
    <property type="entry name" value="Atg1-like"/>
</dbReference>
<dbReference type="PROSITE" id="PS50011">
    <property type="entry name" value="PROTEIN_KINASE_DOM"/>
    <property type="match status" value="1"/>
</dbReference>
<reference evidence="6 7" key="1">
    <citation type="journal article" date="2019" name="PLoS Negl. Trop. Dis.">
        <title>Whole genome sequencing of Entamoeba nuttalli reveals mammalian host-related molecular signatures and a novel octapeptide-repeat surface protein.</title>
        <authorList>
            <person name="Tanaka M."/>
            <person name="Makiuchi T."/>
            <person name="Komiyama T."/>
            <person name="Shiina T."/>
            <person name="Osaki K."/>
            <person name="Tachibana H."/>
        </authorList>
    </citation>
    <scope>NUCLEOTIDE SEQUENCE [LARGE SCALE GENOMIC DNA]</scope>
    <source>
        <strain evidence="6 7">P19-061405</strain>
    </source>
</reference>
<dbReference type="Proteomes" id="UP001628156">
    <property type="component" value="Unassembled WGS sequence"/>
</dbReference>
<organism evidence="6 7">
    <name type="scientific">Entamoeba nuttalli</name>
    <dbReference type="NCBI Taxonomy" id="412467"/>
    <lineage>
        <taxon>Eukaryota</taxon>
        <taxon>Amoebozoa</taxon>
        <taxon>Evosea</taxon>
        <taxon>Archamoebae</taxon>
        <taxon>Mastigamoebida</taxon>
        <taxon>Entamoebidae</taxon>
        <taxon>Entamoeba</taxon>
    </lineage>
</organism>
<dbReference type="PROSITE" id="PS00108">
    <property type="entry name" value="PROTEIN_KINASE_ST"/>
    <property type="match status" value="1"/>
</dbReference>
<dbReference type="SMART" id="SM00220">
    <property type="entry name" value="S_TKc"/>
    <property type="match status" value="1"/>
</dbReference>
<evidence type="ECO:0000256" key="3">
    <source>
        <dbReference type="ARBA" id="ARBA00022777"/>
    </source>
</evidence>
<proteinExistence type="predicted"/>
<evidence type="ECO:0000313" key="6">
    <source>
        <dbReference type="EMBL" id="GAB1226850.1"/>
    </source>
</evidence>
<dbReference type="PANTHER" id="PTHR24348:SF22">
    <property type="entry name" value="NON-SPECIFIC SERINE_THREONINE PROTEIN KINASE"/>
    <property type="match status" value="1"/>
</dbReference>
<dbReference type="InterPro" id="IPR008271">
    <property type="entry name" value="Ser/Thr_kinase_AS"/>
</dbReference>